<dbReference type="InterPro" id="IPR034139">
    <property type="entry name" value="TOPRIM_OLD"/>
</dbReference>
<evidence type="ECO:0000313" key="4">
    <source>
        <dbReference type="Proteomes" id="UP001430374"/>
    </source>
</evidence>
<sequence>MFISKIRIKNFRLLKDTVLLLNEDEKQELSLLIGRNNSGKTSFIMLFDKFYRNENYKFNFYDFSTSLREKIFNLDESTVIEELSIQMILEIKYDINDSLETISDFILDLDPTSNIVKILFECSIDKEKLIKDSSKSKTNREKFIEKNLPDYLISKYVYVFENESDLEVANRGNLVKKDISSIRKLINFQVIHAKRNVSSSETNGSGKKALSEMTTQYFNKEHKESSDEFFDINNAISTMDLTLDDKYKTHFEPFLKNAKKFLNIEDLRVISDLESKQLFTNHSKIVYGDGTNNLPEYLNGLGYVNILYLLLQIEVKKKYFEDEKKDINLLFIEEPEAHTHPQMQYVFSQKIQEIIKEINSKVNLQTFISTHSSHIVSQCNFSDLRYFKLKDGNINIKNFYADLEIKYKGKEHYFKFLKQYLTLYSSELFFAEKIIFIEGTTEKMLLPYFISQYDELITPPQNKISSQNISIIEVGANSKAFKHFLEFLEIKTLIITDIDTTKLIRSKKKTKKIKSNYKACAVSEGETTSNYSIKEFLNIPKISSPEFENWFKKLKSNELQDNKHYIKIAYQIEELGYHARSFEDSFIKLNLKEIVKYKNRGIHGIQHKSSLTEKITDVYSLTKKILKPDGKSDFASSLLYLALIDKVEWETPLYIKEGLKWIAE</sequence>
<keyword evidence="3" id="KW-0378">Hydrolase</keyword>
<evidence type="ECO:0000313" key="3">
    <source>
        <dbReference type="EMBL" id="MCF2218227.1"/>
    </source>
</evidence>
<proteinExistence type="predicted"/>
<dbReference type="PANTHER" id="PTHR43581">
    <property type="entry name" value="ATP/GTP PHOSPHATASE"/>
    <property type="match status" value="1"/>
</dbReference>
<dbReference type="CDD" id="cd01026">
    <property type="entry name" value="TOPRIM_OLD"/>
    <property type="match status" value="1"/>
</dbReference>
<organism evidence="3 4">
    <name type="scientific">Chryseobacterium indicum</name>
    <dbReference type="NCBI Taxonomy" id="2766954"/>
    <lineage>
        <taxon>Bacteria</taxon>
        <taxon>Pseudomonadati</taxon>
        <taxon>Bacteroidota</taxon>
        <taxon>Flavobacteriia</taxon>
        <taxon>Flavobacteriales</taxon>
        <taxon>Weeksellaceae</taxon>
        <taxon>Chryseobacterium group</taxon>
        <taxon>Chryseobacterium</taxon>
    </lineage>
</organism>
<dbReference type="InterPro" id="IPR041685">
    <property type="entry name" value="AAA_GajA/Old/RecF-like"/>
</dbReference>
<reference evidence="3" key="1">
    <citation type="submission" date="2021-08" db="EMBL/GenBank/DDBJ databases">
        <title>Complete genome sequence of Chryseobacterium sp strain PS-8.</title>
        <authorList>
            <person name="Das S.K."/>
        </authorList>
    </citation>
    <scope>NUCLEOTIDE SEQUENCE</scope>
    <source>
        <strain evidence="3">PS-8</strain>
    </source>
</reference>
<gene>
    <name evidence="3" type="ORF">H9Q08_02800</name>
</gene>
<dbReference type="InterPro" id="IPR027417">
    <property type="entry name" value="P-loop_NTPase"/>
</dbReference>
<dbReference type="RefSeq" id="WP_235130010.1">
    <property type="nucleotide sequence ID" value="NZ_JACSGT010000001.1"/>
</dbReference>
<dbReference type="InterPro" id="IPR051396">
    <property type="entry name" value="Bact_Antivir_Def_Nuclease"/>
</dbReference>
<accession>A0ABS9C1Y4</accession>
<dbReference type="SUPFAM" id="SSF52540">
    <property type="entry name" value="P-loop containing nucleoside triphosphate hydrolases"/>
    <property type="match status" value="1"/>
</dbReference>
<dbReference type="Pfam" id="PF20469">
    <property type="entry name" value="OLD-like_TOPRIM"/>
    <property type="match status" value="1"/>
</dbReference>
<keyword evidence="3" id="KW-0540">Nuclease</keyword>
<dbReference type="Pfam" id="PF13175">
    <property type="entry name" value="AAA_15"/>
    <property type="match status" value="1"/>
</dbReference>
<evidence type="ECO:0000259" key="2">
    <source>
        <dbReference type="Pfam" id="PF20469"/>
    </source>
</evidence>
<keyword evidence="3" id="KW-0255">Endonuclease</keyword>
<comment type="caution">
    <text evidence="3">The sequence shown here is derived from an EMBL/GenBank/DDBJ whole genome shotgun (WGS) entry which is preliminary data.</text>
</comment>
<dbReference type="EMBL" id="JACSGT010000001">
    <property type="protein sequence ID" value="MCF2218227.1"/>
    <property type="molecule type" value="Genomic_DNA"/>
</dbReference>
<feature type="domain" description="Endonuclease GajA/Old nuclease/RecF-like AAA" evidence="1">
    <location>
        <begin position="1"/>
        <end position="376"/>
    </location>
</feature>
<dbReference type="Gene3D" id="3.40.50.300">
    <property type="entry name" value="P-loop containing nucleotide triphosphate hydrolases"/>
    <property type="match status" value="1"/>
</dbReference>
<feature type="domain" description="OLD protein-like TOPRIM" evidence="2">
    <location>
        <begin position="429"/>
        <end position="499"/>
    </location>
</feature>
<dbReference type="Proteomes" id="UP001430374">
    <property type="component" value="Unassembled WGS sequence"/>
</dbReference>
<protein>
    <submittedName>
        <fullName evidence="3">ATP-dependent endonuclease</fullName>
    </submittedName>
</protein>
<evidence type="ECO:0000259" key="1">
    <source>
        <dbReference type="Pfam" id="PF13175"/>
    </source>
</evidence>
<dbReference type="PANTHER" id="PTHR43581:SF4">
    <property type="entry name" value="ATP_GTP PHOSPHATASE"/>
    <property type="match status" value="1"/>
</dbReference>
<dbReference type="GO" id="GO:0004519">
    <property type="term" value="F:endonuclease activity"/>
    <property type="evidence" value="ECO:0007669"/>
    <property type="project" value="UniProtKB-KW"/>
</dbReference>
<keyword evidence="4" id="KW-1185">Reference proteome</keyword>
<name>A0ABS9C1Y4_9FLAO</name>